<dbReference type="EnsemblBacteria" id="ABA81617">
    <property type="protein sequence ID" value="ABA81617"/>
    <property type="gene ID" value="RSP_7385"/>
</dbReference>
<feature type="transmembrane region" description="Helical" evidence="6">
    <location>
        <begin position="72"/>
        <end position="92"/>
    </location>
</feature>
<feature type="transmembrane region" description="Helical" evidence="6">
    <location>
        <begin position="113"/>
        <end position="141"/>
    </location>
</feature>
<keyword evidence="5 6" id="KW-0472">Membrane</keyword>
<accession>Q3IV17</accession>
<dbReference type="EMBL" id="CP000147">
    <property type="protein sequence ID" value="ABA81617.1"/>
    <property type="molecule type" value="Genomic_DNA"/>
</dbReference>
<keyword evidence="3 6" id="KW-0812">Transmembrane</keyword>
<evidence type="ECO:0000256" key="5">
    <source>
        <dbReference type="ARBA" id="ARBA00023136"/>
    </source>
</evidence>
<evidence type="ECO:0000256" key="6">
    <source>
        <dbReference type="SAM" id="Phobius"/>
    </source>
</evidence>
<name>Q3IV17_CERS4</name>
<dbReference type="Proteomes" id="UP000002703">
    <property type="component" value="Plasmid D"/>
</dbReference>
<evidence type="ECO:0000313" key="7">
    <source>
        <dbReference type="EMBL" id="ABA81617.1"/>
    </source>
</evidence>
<sequence>MDTTLAITSIVVINFLAWLSPGPNMVLVISTSVQHGRVHGFAVAAGLAGASLLWASLAMLGVAVLFRHAPSLVTALKLVGVAYLSWLGIKLLRSAFRDASAADLQWRPPSPSGASFLTGFLVSMTNPNAAFFFGSILSAFVPADSSVAFKVFVVVLCGALGLVLHGVTALVFSSPMIVRGSNLAKAKINVLFGVVLIWLAGLVAYDLVFAAYPVLN</sequence>
<dbReference type="Pfam" id="PF01810">
    <property type="entry name" value="LysE"/>
    <property type="match status" value="1"/>
</dbReference>
<feature type="transmembrane region" description="Helical" evidence="6">
    <location>
        <begin position="147"/>
        <end position="178"/>
    </location>
</feature>
<evidence type="ECO:0000256" key="4">
    <source>
        <dbReference type="ARBA" id="ARBA00022989"/>
    </source>
</evidence>
<dbReference type="PhylomeDB" id="Q3IV17"/>
<feature type="transmembrane region" description="Helical" evidence="6">
    <location>
        <begin position="6"/>
        <end position="29"/>
    </location>
</feature>
<geneLocation type="plasmid" evidence="8">
    <name>pRS241d</name>
</geneLocation>
<dbReference type="InterPro" id="IPR001123">
    <property type="entry name" value="LeuE-type"/>
</dbReference>
<organism evidence="7 8">
    <name type="scientific">Cereibacter sphaeroides (strain ATCC 17023 / DSM 158 / JCM 6121 / CCUG 31486 / LMG 2827 / NBRC 12203 / NCIMB 8253 / ATH 2.4.1.)</name>
    <name type="common">Rhodobacter sphaeroides</name>
    <dbReference type="NCBI Taxonomy" id="272943"/>
    <lineage>
        <taxon>Bacteria</taxon>
        <taxon>Pseudomonadati</taxon>
        <taxon>Pseudomonadota</taxon>
        <taxon>Alphaproteobacteria</taxon>
        <taxon>Rhodobacterales</taxon>
        <taxon>Paracoccaceae</taxon>
        <taxon>Cereibacter</taxon>
    </lineage>
</organism>
<dbReference type="KEGG" id="rsp:RSP_7385"/>
<feature type="transmembrane region" description="Helical" evidence="6">
    <location>
        <begin position="190"/>
        <end position="215"/>
    </location>
</feature>
<gene>
    <name evidence="7" type="ORF">RSP_7385</name>
</gene>
<feature type="transmembrane region" description="Helical" evidence="6">
    <location>
        <begin position="41"/>
        <end position="66"/>
    </location>
</feature>
<keyword evidence="8" id="KW-1185">Reference proteome</keyword>
<dbReference type="GO" id="GO:0015171">
    <property type="term" value="F:amino acid transmembrane transporter activity"/>
    <property type="evidence" value="ECO:0007669"/>
    <property type="project" value="TreeGrafter"/>
</dbReference>
<dbReference type="GO" id="GO:0005886">
    <property type="term" value="C:plasma membrane"/>
    <property type="evidence" value="ECO:0007669"/>
    <property type="project" value="UniProtKB-SubCell"/>
</dbReference>
<evidence type="ECO:0000313" key="8">
    <source>
        <dbReference type="Proteomes" id="UP000002703"/>
    </source>
</evidence>
<comment type="subcellular location">
    <subcellularLocation>
        <location evidence="1">Cell membrane</location>
        <topology evidence="1">Multi-pass membrane protein</topology>
    </subcellularLocation>
</comment>
<evidence type="ECO:0000256" key="1">
    <source>
        <dbReference type="ARBA" id="ARBA00004651"/>
    </source>
</evidence>
<dbReference type="AlphaFoldDB" id="Q3IV17"/>
<dbReference type="PANTHER" id="PTHR30086:SF20">
    <property type="entry name" value="ARGININE EXPORTER PROTEIN ARGO-RELATED"/>
    <property type="match status" value="1"/>
</dbReference>
<dbReference type="GeneID" id="3711996"/>
<keyword evidence="4 6" id="KW-1133">Transmembrane helix</keyword>
<dbReference type="PANTHER" id="PTHR30086">
    <property type="entry name" value="ARGININE EXPORTER PROTEIN ARGO"/>
    <property type="match status" value="1"/>
</dbReference>
<protein>
    <submittedName>
        <fullName evidence="7">Threonine efflux protein</fullName>
    </submittedName>
</protein>
<dbReference type="RefSeq" id="WP_011331424.1">
    <property type="nucleotide sequence ID" value="NC_007490.2"/>
</dbReference>
<evidence type="ECO:0000256" key="3">
    <source>
        <dbReference type="ARBA" id="ARBA00022692"/>
    </source>
</evidence>
<dbReference type="OrthoDB" id="9804822at2"/>
<keyword evidence="2" id="KW-1003">Cell membrane</keyword>
<dbReference type="PATRIC" id="fig|272943.9.peg.210"/>
<proteinExistence type="predicted"/>
<keyword evidence="7" id="KW-0614">Plasmid</keyword>
<evidence type="ECO:0000256" key="2">
    <source>
        <dbReference type="ARBA" id="ARBA00022475"/>
    </source>
</evidence>
<reference evidence="8" key="1">
    <citation type="submission" date="2005-09" db="EMBL/GenBank/DDBJ databases">
        <title>Complete sequence of plasmid D of Rhodobacter sphaeroides 2.4.1.</title>
        <authorList>
            <person name="Copeland A."/>
            <person name="Lucas S."/>
            <person name="Lapidus A."/>
            <person name="Barry K."/>
            <person name="Detter J.C."/>
            <person name="Glavina T."/>
            <person name="Hammon N."/>
            <person name="Israni S."/>
            <person name="Pitluck S."/>
            <person name="Richardson P."/>
            <person name="Mackenzie C."/>
            <person name="Choudhary M."/>
            <person name="Larimer F."/>
            <person name="Hauser L.J."/>
            <person name="Land M."/>
            <person name="Donohue T.J."/>
            <person name="Kaplan S."/>
        </authorList>
    </citation>
    <scope>NUCLEOTIDE SEQUENCE [LARGE SCALE GENOMIC DNA]</scope>
    <source>
        <strain evidence="8">ATCC 17023 / DSM 158 / JCM 6121 / CCUG 31486 / LMG 2827 / NBRC 12203 / NCIMB 8253 / ATH 2.4.1.</strain>
        <plasmid evidence="8">pRS241d</plasmid>
    </source>
</reference>